<evidence type="ECO:0008006" key="4">
    <source>
        <dbReference type="Google" id="ProtNLM"/>
    </source>
</evidence>
<dbReference type="AlphaFoldDB" id="A0AAP2UD04"/>
<evidence type="ECO:0000313" key="3">
    <source>
        <dbReference type="Proteomes" id="UP001204814"/>
    </source>
</evidence>
<gene>
    <name evidence="2" type="ORF">NE542_02520</name>
</gene>
<reference evidence="2" key="1">
    <citation type="submission" date="2022-06" db="EMBL/GenBank/DDBJ databases">
        <title>Isolation of gut microbiota from human fecal samples.</title>
        <authorList>
            <person name="Pamer E.G."/>
            <person name="Barat B."/>
            <person name="Waligurski E."/>
            <person name="Medina S."/>
            <person name="Paddock L."/>
            <person name="Mostad J."/>
        </authorList>
    </citation>
    <scope>NUCLEOTIDE SEQUENCE</scope>
    <source>
        <strain evidence="2">DFI.6.24</strain>
    </source>
</reference>
<proteinExistence type="predicted"/>
<accession>A0AAP2UD04</accession>
<comment type="caution">
    <text evidence="2">The sequence shown here is derived from an EMBL/GenBank/DDBJ whole genome shotgun (WGS) entry which is preliminary data.</text>
</comment>
<organism evidence="2 3">
    <name type="scientific">Faecalibacillus intestinalis</name>
    <dbReference type="NCBI Taxonomy" id="1982626"/>
    <lineage>
        <taxon>Bacteria</taxon>
        <taxon>Bacillati</taxon>
        <taxon>Bacillota</taxon>
        <taxon>Erysipelotrichia</taxon>
        <taxon>Erysipelotrichales</taxon>
        <taxon>Coprobacillaceae</taxon>
        <taxon>Faecalibacillus</taxon>
    </lineage>
</organism>
<evidence type="ECO:0000313" key="2">
    <source>
        <dbReference type="EMBL" id="MCQ5060712.1"/>
    </source>
</evidence>
<dbReference type="EMBL" id="JANGBO010000001">
    <property type="protein sequence ID" value="MCQ5060712.1"/>
    <property type="molecule type" value="Genomic_DNA"/>
</dbReference>
<name>A0AAP2UD04_9FIRM</name>
<dbReference type="Proteomes" id="UP001204814">
    <property type="component" value="Unassembled WGS sequence"/>
</dbReference>
<sequence>MIIKYGDLDVTHRLTEYKSSISFANGYIIGNVPTMQLNLKFDNYDGILDDLDITQYWTVQENENCEVKYFKVYDQPEKYTKSLSLKLYDDNYELDVPYTTQLSYPVTIKDQLDEIETLTGFSIVRTNIPAYILEKEVSWYDNTIIIRNYLGWIAELFGANVFASGKGSLEFVQVTKDAFAKTDTLTNYEKNELYCVSRIYYENGLNPLEKGDTAGNTIFLDSNNLYLTDEQNLIDKLYDQLNGLTFYSTKSISMISIDNLLPGCLVNYNDEFNFMVTDLSITYKGGEFSISEVDGNTPTKNEERVIKKITNSTRIRKLQITQDQEKLKLDIVAKEQEDLNTKMGELSLSNEEIKTKINEIESKIDDLDVSLITVNLVPSATILNSYNQSIKIACHVMNSNEDVTENYNDLSFQWYLNDKKYKTGKFITLTPDDINMSVNVKCVFTLDNIQFDTGYTTIVDESDAVHLGNSFLDVTNTTLTQKLNDNGTYIPDWTITPAIITPCIMDGNVIIELSNCTIGYKKIINSKEVDIDSSYEIVKDGILSVNKNIMTNKFPNVTYVCDVAYKGTSIRLYVSFSLAEQGVGIQNITTYYLASSKSKDIRVDSEGWTTSIQTINANNKYLWTYSVTNYTDGSSRTSEPLIMGTYGDDAITLYIESSNGNTFKNSDIATILTVHIYVGAERIESAEQLEKRFGKNAYLQWHVKKFGEKEFSPIDIEDTRINDKGFMFTISPRDINKKAVFNCELNLEE</sequence>
<keyword evidence="1" id="KW-0175">Coiled coil</keyword>
<dbReference type="RefSeq" id="WP_227351718.1">
    <property type="nucleotide sequence ID" value="NZ_JAJDKX010000001.1"/>
</dbReference>
<protein>
    <recommendedName>
        <fullName evidence="4">Prophage tail endopeptidase domain-containing protein</fullName>
    </recommendedName>
</protein>
<feature type="coiled-coil region" evidence="1">
    <location>
        <begin position="343"/>
        <end position="370"/>
    </location>
</feature>
<evidence type="ECO:0000256" key="1">
    <source>
        <dbReference type="SAM" id="Coils"/>
    </source>
</evidence>